<dbReference type="WBParaSite" id="SSLN_0000026401-mRNA-1">
    <property type="protein sequence ID" value="SSLN_0000026401-mRNA-1"/>
    <property type="gene ID" value="SSLN_0000026401"/>
</dbReference>
<evidence type="ECO:0000256" key="1">
    <source>
        <dbReference type="SAM" id="MobiDB-lite"/>
    </source>
</evidence>
<sequence length="126" mass="13667">MNLAGNKALPQETLEPSTGPGVPAGTVFPHPAAQAEARRGHEAAKMQDMRVLGATQGQHAILRLAMEEKILNRMHPRQPCLFSHHPLAAQLDGSLDSIDFCDILNSKFNHKIVCPILLSDALLCTI</sequence>
<gene>
    <name evidence="2" type="ORF">SSLN_LOCUS251</name>
</gene>
<dbReference type="AlphaFoldDB" id="A0A183S7Q3"/>
<dbReference type="Pfam" id="PF05348">
    <property type="entry name" value="UMP1"/>
    <property type="match status" value="1"/>
</dbReference>
<evidence type="ECO:0000313" key="4">
    <source>
        <dbReference type="WBParaSite" id="SSLN_0000026401-mRNA-1"/>
    </source>
</evidence>
<dbReference type="EMBL" id="UYSU01000147">
    <property type="protein sequence ID" value="VDL85311.1"/>
    <property type="molecule type" value="Genomic_DNA"/>
</dbReference>
<name>A0A183S7Q3_SCHSO</name>
<feature type="region of interest" description="Disordered" evidence="1">
    <location>
        <begin position="1"/>
        <end position="28"/>
    </location>
</feature>
<proteinExistence type="predicted"/>
<keyword evidence="3" id="KW-1185">Reference proteome</keyword>
<dbReference type="Proteomes" id="UP000275846">
    <property type="component" value="Unassembled WGS sequence"/>
</dbReference>
<evidence type="ECO:0000313" key="2">
    <source>
        <dbReference type="EMBL" id="VDL85311.1"/>
    </source>
</evidence>
<dbReference type="STRING" id="70667.A0A183S7Q3"/>
<reference evidence="2 3" key="2">
    <citation type="submission" date="2018-11" db="EMBL/GenBank/DDBJ databases">
        <authorList>
            <consortium name="Pathogen Informatics"/>
        </authorList>
    </citation>
    <scope>NUCLEOTIDE SEQUENCE [LARGE SCALE GENOMIC DNA]</scope>
    <source>
        <strain evidence="2 3">NST_G2</strain>
    </source>
</reference>
<dbReference type="OrthoDB" id="15001at2759"/>
<protein>
    <submittedName>
        <fullName evidence="4">TORC_N domain-containing protein</fullName>
    </submittedName>
</protein>
<evidence type="ECO:0000313" key="3">
    <source>
        <dbReference type="Proteomes" id="UP000275846"/>
    </source>
</evidence>
<reference evidence="4" key="1">
    <citation type="submission" date="2016-06" db="UniProtKB">
        <authorList>
            <consortium name="WormBaseParasite"/>
        </authorList>
    </citation>
    <scope>IDENTIFICATION</scope>
</reference>
<accession>A0A183S7Q3</accession>
<organism evidence="4">
    <name type="scientific">Schistocephalus solidus</name>
    <name type="common">Tapeworm</name>
    <dbReference type="NCBI Taxonomy" id="70667"/>
    <lineage>
        <taxon>Eukaryota</taxon>
        <taxon>Metazoa</taxon>
        <taxon>Spiralia</taxon>
        <taxon>Lophotrochozoa</taxon>
        <taxon>Platyhelminthes</taxon>
        <taxon>Cestoda</taxon>
        <taxon>Eucestoda</taxon>
        <taxon>Diphyllobothriidea</taxon>
        <taxon>Diphyllobothriidae</taxon>
        <taxon>Schistocephalus</taxon>
    </lineage>
</organism>